<dbReference type="AlphaFoldDB" id="A0A1Y3R0C8"/>
<evidence type="ECO:0000313" key="6">
    <source>
        <dbReference type="Proteomes" id="UP000195772"/>
    </source>
</evidence>
<evidence type="ECO:0000313" key="5">
    <source>
        <dbReference type="EMBL" id="OUN04028.1"/>
    </source>
</evidence>
<dbReference type="Proteomes" id="UP000322940">
    <property type="component" value="Unassembled WGS sequence"/>
</dbReference>
<dbReference type="Proteomes" id="UP000323119">
    <property type="component" value="Unassembled WGS sequence"/>
</dbReference>
<dbReference type="InterPro" id="IPR002586">
    <property type="entry name" value="CobQ/CobB/MinD/ParA_Nub-bd_dom"/>
</dbReference>
<sequence>MKQASISICNQKGGIGKSTFTMLLASHLHYTLGYDVLVVDCDYPQWSVQAQRERELSLIEHDDYHKLLLVRQFKATGRKLWPVLKCMPPEAPEEVERLLQSGYHPRIILYDLPGTVNAEGVIRLLASLDAVFVPMKADKVVMESTLSFARSLTTNLAQDPTLTLQSVYLFWTMIDRRERTPLYDRYEAVIRKLGLSLMTTHIPYRSKFNKELLADNTGVGRSTLLAPARTFACEAQLEILTEEILTLLKIR</sequence>
<dbReference type="SUPFAM" id="SSF52540">
    <property type="entry name" value="P-loop containing nucleoside triphosphate hydrolases"/>
    <property type="match status" value="1"/>
</dbReference>
<evidence type="ECO:0000313" key="3">
    <source>
        <dbReference type="EMBL" id="KAA2557526.1"/>
    </source>
</evidence>
<dbReference type="Pfam" id="PF01656">
    <property type="entry name" value="CbiA"/>
    <property type="match status" value="1"/>
</dbReference>
<dbReference type="PANTHER" id="PTHR13696:SF52">
    <property type="entry name" value="PARA FAMILY PROTEIN CT_582"/>
    <property type="match status" value="1"/>
</dbReference>
<reference evidence="5" key="2">
    <citation type="journal article" date="2018" name="BMC Genomics">
        <title>Whole genome sequencing and function prediction of 133 gut anaerobes isolated from chicken caecum in pure cultures.</title>
        <authorList>
            <person name="Medvecky M."/>
            <person name="Cejkova D."/>
            <person name="Polansky O."/>
            <person name="Karasova D."/>
            <person name="Kubasova T."/>
            <person name="Cizek A."/>
            <person name="Rychlik I."/>
        </authorList>
    </citation>
    <scope>NUCLEOTIDE SEQUENCE</scope>
    <source>
        <strain evidence="5">An90</strain>
    </source>
</reference>
<dbReference type="PANTHER" id="PTHR13696">
    <property type="entry name" value="P-LOOP CONTAINING NUCLEOSIDE TRIPHOSPHATE HYDROLASE"/>
    <property type="match status" value="1"/>
</dbReference>
<dbReference type="Proteomes" id="UP001205035">
    <property type="component" value="Unassembled WGS sequence"/>
</dbReference>
<evidence type="ECO:0000313" key="8">
    <source>
        <dbReference type="Proteomes" id="UP000323119"/>
    </source>
</evidence>
<reference evidence="4" key="4">
    <citation type="submission" date="2022-06" db="EMBL/GenBank/DDBJ databases">
        <title>Isolation of gut microbiota from human fecal samples.</title>
        <authorList>
            <person name="Pamer E.G."/>
            <person name="Barat B."/>
            <person name="Waligurski E."/>
            <person name="Medina S."/>
            <person name="Paddock L."/>
            <person name="Mostad J."/>
        </authorList>
    </citation>
    <scope>NUCLEOTIDE SEQUENCE</scope>
    <source>
        <strain evidence="4">DFI.6.22</strain>
    </source>
</reference>
<evidence type="ECO:0000313" key="2">
    <source>
        <dbReference type="EMBL" id="KAA2373089.1"/>
    </source>
</evidence>
<dbReference type="EMBL" id="NFHB01000003">
    <property type="protein sequence ID" value="OUN04028.1"/>
    <property type="molecule type" value="Genomic_DNA"/>
</dbReference>
<dbReference type="OrthoDB" id="978593at2"/>
<organism evidence="5 6">
    <name type="scientific">Alistipes onderdonkii</name>
    <dbReference type="NCBI Taxonomy" id="328813"/>
    <lineage>
        <taxon>Bacteria</taxon>
        <taxon>Pseudomonadati</taxon>
        <taxon>Bacteroidota</taxon>
        <taxon>Bacteroidia</taxon>
        <taxon>Bacteroidales</taxon>
        <taxon>Rikenellaceae</taxon>
        <taxon>Alistipes</taxon>
    </lineage>
</organism>
<dbReference type="EMBL" id="JANGBQ010000023">
    <property type="protein sequence ID" value="MCQ5083814.1"/>
    <property type="molecule type" value="Genomic_DNA"/>
</dbReference>
<dbReference type="Gene3D" id="3.40.50.300">
    <property type="entry name" value="P-loop containing nucleotide triphosphate hydrolases"/>
    <property type="match status" value="1"/>
</dbReference>
<name>A0A1Y3R0C8_9BACT</name>
<dbReference type="EMBL" id="VVXH01000051">
    <property type="protein sequence ID" value="KAA2373089.1"/>
    <property type="molecule type" value="Genomic_DNA"/>
</dbReference>
<comment type="caution">
    <text evidence="5">The sequence shown here is derived from an EMBL/GenBank/DDBJ whole genome shotgun (WGS) entry which is preliminary data.</text>
</comment>
<dbReference type="RefSeq" id="WP_009596771.1">
    <property type="nucleotide sequence ID" value="NZ_AP025562.1"/>
</dbReference>
<gene>
    <name evidence="5" type="ORF">B5G41_06090</name>
    <name evidence="3" type="ORF">F2S36_14090</name>
    <name evidence="2" type="ORF">F2Y10_16785</name>
    <name evidence="4" type="ORF">NE651_13070</name>
</gene>
<evidence type="ECO:0000313" key="4">
    <source>
        <dbReference type="EMBL" id="MCQ5083814.1"/>
    </source>
</evidence>
<dbReference type="GeneID" id="59808748"/>
<proteinExistence type="predicted"/>
<reference evidence="6" key="1">
    <citation type="submission" date="2017-04" db="EMBL/GenBank/DDBJ databases">
        <title>Function of individual gut microbiota members based on whole genome sequencing of pure cultures obtained from chicken caecum.</title>
        <authorList>
            <person name="Medvecky M."/>
            <person name="Cejkova D."/>
            <person name="Polansky O."/>
            <person name="Karasova D."/>
            <person name="Kubasova T."/>
            <person name="Cizek A."/>
            <person name="Rychlik I."/>
        </authorList>
    </citation>
    <scope>NUCLEOTIDE SEQUENCE [LARGE SCALE GENOMIC DNA]</scope>
    <source>
        <strain evidence="6">An90</strain>
    </source>
</reference>
<dbReference type="InterPro" id="IPR027417">
    <property type="entry name" value="P-loop_NTPase"/>
</dbReference>
<accession>A0A1Y3R0C8</accession>
<dbReference type="EMBL" id="VVUY01000018">
    <property type="protein sequence ID" value="KAA2557526.1"/>
    <property type="molecule type" value="Genomic_DNA"/>
</dbReference>
<protein>
    <submittedName>
        <fullName evidence="5">ATPase</fullName>
    </submittedName>
    <submittedName>
        <fullName evidence="2">ParA family protein</fullName>
    </submittedName>
</protein>
<feature type="domain" description="CobQ/CobB/MinD/ParA nucleotide binding" evidence="1">
    <location>
        <begin position="6"/>
        <end position="211"/>
    </location>
</feature>
<dbReference type="eggNOG" id="COG1192">
    <property type="taxonomic scope" value="Bacteria"/>
</dbReference>
<reference evidence="7 8" key="3">
    <citation type="journal article" date="2019" name="Nat. Med.">
        <title>A library of human gut bacterial isolates paired with longitudinal multiomics data enables mechanistic microbiome research.</title>
        <authorList>
            <person name="Poyet M."/>
            <person name="Groussin M."/>
            <person name="Gibbons S.M."/>
            <person name="Avila-Pacheco J."/>
            <person name="Jiang X."/>
            <person name="Kearney S.M."/>
            <person name="Perrotta A.R."/>
            <person name="Berdy B."/>
            <person name="Zhao S."/>
            <person name="Lieberman T.D."/>
            <person name="Swanson P.K."/>
            <person name="Smith M."/>
            <person name="Roesemann S."/>
            <person name="Alexander J.E."/>
            <person name="Rich S.A."/>
            <person name="Livny J."/>
            <person name="Vlamakis H."/>
            <person name="Clish C."/>
            <person name="Bullock K."/>
            <person name="Deik A."/>
            <person name="Scott J."/>
            <person name="Pierce K.A."/>
            <person name="Xavier R.J."/>
            <person name="Alm E.J."/>
        </authorList>
    </citation>
    <scope>NUCLEOTIDE SEQUENCE [LARGE SCALE GENOMIC DNA]</scope>
    <source>
        <strain evidence="3 8">BIOML-A204</strain>
        <strain evidence="2 7">BIOML-A266</strain>
    </source>
</reference>
<evidence type="ECO:0000313" key="7">
    <source>
        <dbReference type="Proteomes" id="UP000322940"/>
    </source>
</evidence>
<dbReference type="Proteomes" id="UP000195772">
    <property type="component" value="Unassembled WGS sequence"/>
</dbReference>
<dbReference type="CDD" id="cd02042">
    <property type="entry name" value="ParAB_family"/>
    <property type="match status" value="1"/>
</dbReference>
<dbReference type="InterPro" id="IPR050678">
    <property type="entry name" value="DNA_Partitioning_ATPase"/>
</dbReference>
<evidence type="ECO:0000259" key="1">
    <source>
        <dbReference type="Pfam" id="PF01656"/>
    </source>
</evidence>